<keyword evidence="3" id="KW-0233">DNA recombination</keyword>
<evidence type="ECO:0000313" key="9">
    <source>
        <dbReference type="Proteomes" id="UP001500121"/>
    </source>
</evidence>
<evidence type="ECO:0000256" key="5">
    <source>
        <dbReference type="SAM" id="MobiDB-lite"/>
    </source>
</evidence>
<dbReference type="Gene3D" id="1.10.150.130">
    <property type="match status" value="1"/>
</dbReference>
<dbReference type="InterPro" id="IPR002104">
    <property type="entry name" value="Integrase_catalytic"/>
</dbReference>
<evidence type="ECO:0000259" key="6">
    <source>
        <dbReference type="PROSITE" id="PS51898"/>
    </source>
</evidence>
<feature type="domain" description="Core-binding (CB)" evidence="7">
    <location>
        <begin position="62"/>
        <end position="142"/>
    </location>
</feature>
<gene>
    <name evidence="8" type="ORF">GCM10025783_25260</name>
</gene>
<dbReference type="PROSITE" id="PS51898">
    <property type="entry name" value="TYR_RECOMBINASE"/>
    <property type="match status" value="1"/>
</dbReference>
<sequence>MGSVESYETSAGRRYKVQYRRPDRSTTTKRGFRTKKDAQLYLAQAELRIAGGTWIDERAARATVGELGPAWLAAKAHLKPSSYAVLAAAWRIHVEPVWGARQIGSIAPSEVQDWVAGLTRRRSATVVIRAHGVLSGILERAVNDRQLGLNPTRGAALPRKGRKHRSYLTHTQVELLAREAREHRALVLLLAYTGLRWGEAVALRLDSVDFARERIVVRANAVNVAGHIIPGTPKSHVSRSVAFPHFLAASLQVECAGKAPGDLVFGAGTEYLPTPTHRDGWFAGARNRCVQADSTFPARLTLHDLRHTAASLAISAGANVKAVQRMLGHASAAMTLDTYADLFEDDLNDVAGALDHARTAAVAVKTQSRAGFQRSAGTRDPRNYAAEPGMKNGAPGGIRTPNRFLRTELLFH</sequence>
<organism evidence="8 9">
    <name type="scientific">Amnibacterium soli</name>
    <dbReference type="NCBI Taxonomy" id="1282736"/>
    <lineage>
        <taxon>Bacteria</taxon>
        <taxon>Bacillati</taxon>
        <taxon>Actinomycetota</taxon>
        <taxon>Actinomycetes</taxon>
        <taxon>Micrococcales</taxon>
        <taxon>Microbacteriaceae</taxon>
        <taxon>Amnibacterium</taxon>
    </lineage>
</organism>
<dbReference type="CDD" id="cd01189">
    <property type="entry name" value="INT_ICEBs1_C_like"/>
    <property type="match status" value="1"/>
</dbReference>
<evidence type="ECO:0000256" key="1">
    <source>
        <dbReference type="ARBA" id="ARBA00008857"/>
    </source>
</evidence>
<dbReference type="InterPro" id="IPR010998">
    <property type="entry name" value="Integrase_recombinase_N"/>
</dbReference>
<protein>
    <submittedName>
        <fullName evidence="8">Site-specific integrase</fullName>
    </submittedName>
</protein>
<dbReference type="InterPro" id="IPR013762">
    <property type="entry name" value="Integrase-like_cat_sf"/>
</dbReference>
<dbReference type="SUPFAM" id="SSF56349">
    <property type="entry name" value="DNA breaking-rejoining enzymes"/>
    <property type="match status" value="1"/>
</dbReference>
<feature type="region of interest" description="Disordered" evidence="5">
    <location>
        <begin position="370"/>
        <end position="398"/>
    </location>
</feature>
<evidence type="ECO:0000259" key="7">
    <source>
        <dbReference type="PROSITE" id="PS51900"/>
    </source>
</evidence>
<dbReference type="PROSITE" id="PS51900">
    <property type="entry name" value="CB"/>
    <property type="match status" value="1"/>
</dbReference>
<comment type="caution">
    <text evidence="8">The sequence shown here is derived from an EMBL/GenBank/DDBJ whole genome shotgun (WGS) entry which is preliminary data.</text>
</comment>
<dbReference type="PANTHER" id="PTHR30349:SF64">
    <property type="entry name" value="PROPHAGE INTEGRASE INTD-RELATED"/>
    <property type="match status" value="1"/>
</dbReference>
<dbReference type="EMBL" id="BAABLP010000005">
    <property type="protein sequence ID" value="GAA4751585.1"/>
    <property type="molecule type" value="Genomic_DNA"/>
</dbReference>
<dbReference type="InterPro" id="IPR028259">
    <property type="entry name" value="AP2-like_int_N"/>
</dbReference>
<dbReference type="InterPro" id="IPR050090">
    <property type="entry name" value="Tyrosine_recombinase_XerCD"/>
</dbReference>
<evidence type="ECO:0000256" key="3">
    <source>
        <dbReference type="ARBA" id="ARBA00023172"/>
    </source>
</evidence>
<dbReference type="PANTHER" id="PTHR30349">
    <property type="entry name" value="PHAGE INTEGRASE-RELATED"/>
    <property type="match status" value="1"/>
</dbReference>
<name>A0ABP8ZB51_9MICO</name>
<feature type="domain" description="Tyr recombinase" evidence="6">
    <location>
        <begin position="163"/>
        <end position="352"/>
    </location>
</feature>
<dbReference type="Gene3D" id="1.10.443.10">
    <property type="entry name" value="Intergrase catalytic core"/>
    <property type="match status" value="1"/>
</dbReference>
<dbReference type="InterPro" id="IPR011010">
    <property type="entry name" value="DNA_brk_join_enz"/>
</dbReference>
<keyword evidence="9" id="KW-1185">Reference proteome</keyword>
<dbReference type="InterPro" id="IPR044068">
    <property type="entry name" value="CB"/>
</dbReference>
<reference evidence="9" key="1">
    <citation type="journal article" date="2019" name="Int. J. Syst. Evol. Microbiol.">
        <title>The Global Catalogue of Microorganisms (GCM) 10K type strain sequencing project: providing services to taxonomists for standard genome sequencing and annotation.</title>
        <authorList>
            <consortium name="The Broad Institute Genomics Platform"/>
            <consortium name="The Broad Institute Genome Sequencing Center for Infectious Disease"/>
            <person name="Wu L."/>
            <person name="Ma J."/>
        </authorList>
    </citation>
    <scope>NUCLEOTIDE SEQUENCE [LARGE SCALE GENOMIC DNA]</scope>
    <source>
        <strain evidence="9">JCM 19015</strain>
    </source>
</reference>
<evidence type="ECO:0000256" key="2">
    <source>
        <dbReference type="ARBA" id="ARBA00023125"/>
    </source>
</evidence>
<comment type="similarity">
    <text evidence="1">Belongs to the 'phage' integrase family.</text>
</comment>
<dbReference type="Proteomes" id="UP001500121">
    <property type="component" value="Unassembled WGS sequence"/>
</dbReference>
<proteinExistence type="inferred from homology"/>
<accession>A0ABP8ZB51</accession>
<evidence type="ECO:0000313" key="8">
    <source>
        <dbReference type="EMBL" id="GAA4751585.1"/>
    </source>
</evidence>
<dbReference type="Pfam" id="PF14657">
    <property type="entry name" value="Arm-DNA-bind_4"/>
    <property type="match status" value="1"/>
</dbReference>
<keyword evidence="2 4" id="KW-0238">DNA-binding</keyword>
<evidence type="ECO:0000256" key="4">
    <source>
        <dbReference type="PROSITE-ProRule" id="PRU01248"/>
    </source>
</evidence>
<dbReference type="Pfam" id="PF00589">
    <property type="entry name" value="Phage_integrase"/>
    <property type="match status" value="1"/>
</dbReference>